<evidence type="ECO:0008006" key="5">
    <source>
        <dbReference type="Google" id="ProtNLM"/>
    </source>
</evidence>
<feature type="region of interest" description="Disordered" evidence="2">
    <location>
        <begin position="305"/>
        <end position="338"/>
    </location>
</feature>
<feature type="compositionally biased region" description="Polar residues" evidence="2">
    <location>
        <begin position="240"/>
        <end position="251"/>
    </location>
</feature>
<evidence type="ECO:0000256" key="2">
    <source>
        <dbReference type="SAM" id="MobiDB-lite"/>
    </source>
</evidence>
<organism evidence="3 4">
    <name type="scientific">Lophiostoma macrostomum CBS 122681</name>
    <dbReference type="NCBI Taxonomy" id="1314788"/>
    <lineage>
        <taxon>Eukaryota</taxon>
        <taxon>Fungi</taxon>
        <taxon>Dikarya</taxon>
        <taxon>Ascomycota</taxon>
        <taxon>Pezizomycotina</taxon>
        <taxon>Dothideomycetes</taxon>
        <taxon>Pleosporomycetidae</taxon>
        <taxon>Pleosporales</taxon>
        <taxon>Lophiostomataceae</taxon>
        <taxon>Lophiostoma</taxon>
    </lineage>
</organism>
<protein>
    <recommendedName>
        <fullName evidence="5">Eisosome protein 1</fullName>
    </recommendedName>
</protein>
<feature type="region of interest" description="Disordered" evidence="2">
    <location>
        <begin position="527"/>
        <end position="804"/>
    </location>
</feature>
<feature type="compositionally biased region" description="Low complexity" evidence="2">
    <location>
        <begin position="221"/>
        <end position="239"/>
    </location>
</feature>
<feature type="coiled-coil region" evidence="1">
    <location>
        <begin position="417"/>
        <end position="444"/>
    </location>
</feature>
<feature type="compositionally biased region" description="Low complexity" evidence="2">
    <location>
        <begin position="128"/>
        <end position="139"/>
    </location>
</feature>
<reference evidence="3" key="1">
    <citation type="journal article" date="2020" name="Stud. Mycol.">
        <title>101 Dothideomycetes genomes: a test case for predicting lifestyles and emergence of pathogens.</title>
        <authorList>
            <person name="Haridas S."/>
            <person name="Albert R."/>
            <person name="Binder M."/>
            <person name="Bloem J."/>
            <person name="Labutti K."/>
            <person name="Salamov A."/>
            <person name="Andreopoulos B."/>
            <person name="Baker S."/>
            <person name="Barry K."/>
            <person name="Bills G."/>
            <person name="Bluhm B."/>
            <person name="Cannon C."/>
            <person name="Castanera R."/>
            <person name="Culley D."/>
            <person name="Daum C."/>
            <person name="Ezra D."/>
            <person name="Gonzalez J."/>
            <person name="Henrissat B."/>
            <person name="Kuo A."/>
            <person name="Liang C."/>
            <person name="Lipzen A."/>
            <person name="Lutzoni F."/>
            <person name="Magnuson J."/>
            <person name="Mondo S."/>
            <person name="Nolan M."/>
            <person name="Ohm R."/>
            <person name="Pangilinan J."/>
            <person name="Park H.-J."/>
            <person name="Ramirez L."/>
            <person name="Alfaro M."/>
            <person name="Sun H."/>
            <person name="Tritt A."/>
            <person name="Yoshinaga Y."/>
            <person name="Zwiers L.-H."/>
            <person name="Turgeon B."/>
            <person name="Goodwin S."/>
            <person name="Spatafora J."/>
            <person name="Crous P."/>
            <person name="Grigoriev I."/>
        </authorList>
    </citation>
    <scope>NUCLEOTIDE SEQUENCE</scope>
    <source>
        <strain evidence="3">CBS 122681</strain>
    </source>
</reference>
<feature type="compositionally biased region" description="Basic and acidic residues" evidence="2">
    <location>
        <begin position="793"/>
        <end position="804"/>
    </location>
</feature>
<dbReference type="GO" id="GO:0070941">
    <property type="term" value="P:eisosome assembly"/>
    <property type="evidence" value="ECO:0007669"/>
    <property type="project" value="TreeGrafter"/>
</dbReference>
<feature type="compositionally biased region" description="Basic and acidic residues" evidence="2">
    <location>
        <begin position="179"/>
        <end position="188"/>
    </location>
</feature>
<feature type="compositionally biased region" description="Low complexity" evidence="2">
    <location>
        <begin position="643"/>
        <end position="657"/>
    </location>
</feature>
<dbReference type="PANTHER" id="PTHR28298:SF1">
    <property type="entry name" value="EISOSOME PROTEIN 1"/>
    <property type="match status" value="1"/>
</dbReference>
<feature type="region of interest" description="Disordered" evidence="2">
    <location>
        <begin position="373"/>
        <end position="415"/>
    </location>
</feature>
<feature type="compositionally biased region" description="Basic residues" evidence="2">
    <location>
        <begin position="666"/>
        <end position="676"/>
    </location>
</feature>
<feature type="region of interest" description="Disordered" evidence="2">
    <location>
        <begin position="125"/>
        <end position="259"/>
    </location>
</feature>
<evidence type="ECO:0000313" key="3">
    <source>
        <dbReference type="EMBL" id="KAF2652092.1"/>
    </source>
</evidence>
<dbReference type="OrthoDB" id="4070583at2759"/>
<proteinExistence type="predicted"/>
<feature type="region of interest" description="Disordered" evidence="2">
    <location>
        <begin position="27"/>
        <end position="62"/>
    </location>
</feature>
<dbReference type="Proteomes" id="UP000799324">
    <property type="component" value="Unassembled WGS sequence"/>
</dbReference>
<dbReference type="Pfam" id="PF12757">
    <property type="entry name" value="Eisosome1"/>
    <property type="match status" value="1"/>
</dbReference>
<feature type="compositionally biased region" description="Basic and acidic residues" evidence="2">
    <location>
        <begin position="530"/>
        <end position="615"/>
    </location>
</feature>
<feature type="compositionally biased region" description="Polar residues" evidence="2">
    <location>
        <begin position="720"/>
        <end position="737"/>
    </location>
</feature>
<keyword evidence="4" id="KW-1185">Reference proteome</keyword>
<accession>A0A6A6SWW0</accession>
<dbReference type="PANTHER" id="PTHR28298">
    <property type="entry name" value="EISOSOME PROTEIN 1"/>
    <property type="match status" value="1"/>
</dbReference>
<feature type="compositionally biased region" description="Low complexity" evidence="2">
    <location>
        <begin position="319"/>
        <end position="335"/>
    </location>
</feature>
<feature type="compositionally biased region" description="Basic and acidic residues" evidence="2">
    <location>
        <begin position="762"/>
        <end position="772"/>
    </location>
</feature>
<dbReference type="InterPro" id="IPR024527">
    <property type="entry name" value="Eisosome1"/>
</dbReference>
<feature type="compositionally biased region" description="Polar residues" evidence="2">
    <location>
        <begin position="750"/>
        <end position="761"/>
    </location>
</feature>
<feature type="compositionally biased region" description="Low complexity" evidence="2">
    <location>
        <begin position="697"/>
        <end position="708"/>
    </location>
</feature>
<dbReference type="AlphaFoldDB" id="A0A6A6SWW0"/>
<evidence type="ECO:0000256" key="1">
    <source>
        <dbReference type="SAM" id="Coils"/>
    </source>
</evidence>
<feature type="compositionally biased region" description="Acidic residues" evidence="2">
    <location>
        <begin position="404"/>
        <end position="414"/>
    </location>
</feature>
<keyword evidence="1" id="KW-0175">Coiled coil</keyword>
<evidence type="ECO:0000313" key="4">
    <source>
        <dbReference type="Proteomes" id="UP000799324"/>
    </source>
</evidence>
<dbReference type="EMBL" id="MU004410">
    <property type="protein sequence ID" value="KAF2652092.1"/>
    <property type="molecule type" value="Genomic_DNA"/>
</dbReference>
<name>A0A6A6SWW0_9PLEO</name>
<sequence>MRCPDPSAHQTKDRTLQDHASAAALYSTGATKGNTRESAPRDVNPLGADGKLSSASAATSLKHARAHELPSFPIVGIDTQSSAGAAANLANANTKSPEWWKPEHSSAAGKAALLANNYKMQPQWKPEASAAGSKAALLAHQKSTGHANTWMPEPTAEGNSAANIAMRKQRAGPSGSALDGRHADDGKNKALVAATGAVSSAGRKRSQSTPAPPALYPDSQNSAKNALSAATLAASPSTKHQPMSSNAQASPRSGALEAARIQHAKSIPRDMYTDHPPVALEVQEQKHNDALQASAVSMAKVLYDREEQRKHDGRHASRSQAQTGATAAQSHQQQHGGEDPIREQAIELIGVQAAAQKLAAQRLANIGPDENAKFRSYYGYDKPSRSKLSIRRGRNRASSNPDPEPADSDSDEDDFRSRRIRNQMNQLNQSVAEIDAKKREQDRKSLMDAAFRKVQKDMQGLDQQVFDKTGKMSPAMIDEWDAKAKAKAAANSEARMENHGRVHIGHGQYMDQAEIDAIAQARVQPTLDEIADKTEKRRAEEEERRLELEAKRREEHREKERAAEIRAEERRVKDEEKKAAKMRTTEEKAAVKQEQEAEKEKRAEEKQPRGEEHHPAVAGNDDNDLYRDPTPAGQPAQQSDPDSGSVASPTSPTSPAKSDGKGFKGFLKKFKRRSKHNAATAEADKPGFIGGAALRGSSSHSNSNRNDSAPTSPHPPPALASNSDGHYSDVSSISTDANGDRGRAPKRTASGISAVSGTSDYSEARDAFDPDVKLPPPPVFGSTDAAAGRKGSPSRDSRFTEIGI</sequence>
<gene>
    <name evidence="3" type="ORF">K491DRAFT_605612</name>
</gene>